<dbReference type="STRING" id="1736674.APS56_15025"/>
<feature type="active site" description="Phosphoserine intermediate" evidence="7">
    <location>
        <position position="107"/>
    </location>
</feature>
<feature type="binding site" evidence="8">
    <location>
        <position position="284"/>
    </location>
    <ligand>
        <name>Mg(2+)</name>
        <dbReference type="ChEBI" id="CHEBI:18420"/>
    </ligand>
</feature>
<keyword evidence="6 8" id="KW-0460">Magnesium</keyword>
<dbReference type="InterPro" id="IPR017850">
    <property type="entry name" value="Alkaline_phosphatase_core_sf"/>
</dbReference>
<keyword evidence="5 8" id="KW-0862">Zinc</keyword>
<evidence type="ECO:0000256" key="8">
    <source>
        <dbReference type="PIRSR" id="PIRSR601952-2"/>
    </source>
</evidence>
<proteinExistence type="inferred from homology"/>
<dbReference type="KEGG" id="ahz:APS56_15025"/>
<feature type="binding site" evidence="8">
    <location>
        <position position="160"/>
    </location>
    <ligand>
        <name>Mg(2+)</name>
        <dbReference type="ChEBI" id="CHEBI:18420"/>
    </ligand>
</feature>
<dbReference type="CDD" id="cd16012">
    <property type="entry name" value="ALP"/>
    <property type="match status" value="1"/>
</dbReference>
<dbReference type="PANTHER" id="PTHR11596">
    <property type="entry name" value="ALKALINE PHOSPHATASE"/>
    <property type="match status" value="1"/>
</dbReference>
<dbReference type="PROSITE" id="PS00123">
    <property type="entry name" value="ALKALINE_PHOSPHATASE"/>
    <property type="match status" value="1"/>
</dbReference>
<evidence type="ECO:0000313" key="10">
    <source>
        <dbReference type="EMBL" id="ALJ06369.1"/>
    </source>
</evidence>
<keyword evidence="2" id="KW-0597">Phosphoprotein</keyword>
<feature type="binding site" evidence="8">
    <location>
        <position position="62"/>
    </location>
    <ligand>
        <name>Zn(2+)</name>
        <dbReference type="ChEBI" id="CHEBI:29105"/>
        <label>2</label>
    </ligand>
</feature>
<dbReference type="GO" id="GO:0046872">
    <property type="term" value="F:metal ion binding"/>
    <property type="evidence" value="ECO:0007669"/>
    <property type="project" value="UniProtKB-KW"/>
</dbReference>
<evidence type="ECO:0000256" key="3">
    <source>
        <dbReference type="ARBA" id="ARBA00022723"/>
    </source>
</evidence>
<sequence>MVIFLSACGQHQKKVESAANSTLQTYYDMNIGLEDSEANPQDYSKVFAADQRPKNVILLIGDGMGINQIMVTRQRFYGVDGKLFMESMPFSALINTHAALNDNITDSAAGATAMATGKKTRNGMLGVTADTLPTENLIEKCKRVAMSTGLITYGKLSGATPGAFASHVASRDMKGDISYQMLQTNFDFLFGDSEDFWGTTSDGKAVNRAFAESLGFHILENKNQLNESTDDKILALLSPLVMEDESIESGKVVINPLAPTLSDVTKKAMNHLTKNPKGFFLMVEEDWIDSWGHDNRPDFVTWHVRHLDEAVQAALNFALSNNETLVIVTADHETGGLTNIEVGDTTGVLRLNYSTDEHTGQPVPLFAFGPGANRFMGILDNTDIFRIISDLLALPDSE</sequence>
<feature type="binding site" evidence="8">
    <location>
        <position position="293"/>
    </location>
    <ligand>
        <name>Zn(2+)</name>
        <dbReference type="ChEBI" id="CHEBI:29105"/>
        <label>2</label>
    </ligand>
</feature>
<dbReference type="GO" id="GO:0004035">
    <property type="term" value="F:alkaline phosphatase activity"/>
    <property type="evidence" value="ECO:0007669"/>
    <property type="project" value="TreeGrafter"/>
</dbReference>
<dbReference type="PRINTS" id="PR00113">
    <property type="entry name" value="ALKPHPHTASE"/>
</dbReference>
<reference evidence="10 11" key="1">
    <citation type="submission" date="2015-10" db="EMBL/GenBank/DDBJ databases">
        <authorList>
            <person name="Gilbert D.G."/>
        </authorList>
    </citation>
    <scope>NUCLEOTIDE SEQUENCE [LARGE SCALE GENOMIC DNA]</scope>
    <source>
        <strain evidence="11">HZ-22</strain>
    </source>
</reference>
<evidence type="ECO:0008006" key="12">
    <source>
        <dbReference type="Google" id="ProtNLM"/>
    </source>
</evidence>
<protein>
    <recommendedName>
        <fullName evidence="12">Alkaline phosphatase</fullName>
    </recommendedName>
</protein>
<evidence type="ECO:0000256" key="7">
    <source>
        <dbReference type="PIRSR" id="PIRSR601952-1"/>
    </source>
</evidence>
<evidence type="ECO:0000256" key="4">
    <source>
        <dbReference type="ARBA" id="ARBA00022801"/>
    </source>
</evidence>
<organism evidence="10 11">
    <name type="scientific">Pseudalgibacter alginicilyticus</name>
    <dbReference type="NCBI Taxonomy" id="1736674"/>
    <lineage>
        <taxon>Bacteria</taxon>
        <taxon>Pseudomonadati</taxon>
        <taxon>Bacteroidota</taxon>
        <taxon>Flavobacteriia</taxon>
        <taxon>Flavobacteriales</taxon>
        <taxon>Flavobacteriaceae</taxon>
        <taxon>Pseudalgibacter</taxon>
    </lineage>
</organism>
<dbReference type="InterPro" id="IPR001952">
    <property type="entry name" value="Alkaline_phosphatase"/>
</dbReference>
<comment type="similarity">
    <text evidence="1 9">Belongs to the alkaline phosphatase family.</text>
</comment>
<feature type="binding site" evidence="8">
    <location>
        <position position="331"/>
    </location>
    <ligand>
        <name>Zn(2+)</name>
        <dbReference type="ChEBI" id="CHEBI:29105"/>
        <label>2</label>
    </ligand>
</feature>
<dbReference type="Pfam" id="PF00245">
    <property type="entry name" value="Alk_phosphatase"/>
    <property type="match status" value="1"/>
</dbReference>
<feature type="binding site" evidence="8">
    <location>
        <position position="289"/>
    </location>
    <ligand>
        <name>Zn(2+)</name>
        <dbReference type="ChEBI" id="CHEBI:29105"/>
        <label>2</label>
    </ligand>
</feature>
<dbReference type="Gene3D" id="3.40.720.10">
    <property type="entry name" value="Alkaline Phosphatase, subunit A"/>
    <property type="match status" value="1"/>
</dbReference>
<dbReference type="EMBL" id="CP012898">
    <property type="protein sequence ID" value="ALJ06369.1"/>
    <property type="molecule type" value="Genomic_DNA"/>
</dbReference>
<gene>
    <name evidence="10" type="ORF">APS56_15025</name>
</gene>
<name>A0A0P0DE10_9FLAO</name>
<accession>A0A0P0DE10</accession>
<feature type="binding site" evidence="8">
    <location>
        <position position="62"/>
    </location>
    <ligand>
        <name>Mg(2+)</name>
        <dbReference type="ChEBI" id="CHEBI:18420"/>
    </ligand>
</feature>
<evidence type="ECO:0000256" key="1">
    <source>
        <dbReference type="ARBA" id="ARBA00005984"/>
    </source>
</evidence>
<dbReference type="Proteomes" id="UP000057981">
    <property type="component" value="Chromosome"/>
</dbReference>
<dbReference type="PATRIC" id="fig|1736674.3.peg.3072"/>
<dbReference type="PANTHER" id="PTHR11596:SF5">
    <property type="entry name" value="ALKALINE PHOSPHATASE"/>
    <property type="match status" value="1"/>
</dbReference>
<keyword evidence="4" id="KW-0378">Hydrolase</keyword>
<dbReference type="SUPFAM" id="SSF53649">
    <property type="entry name" value="Alkaline phosphatase-like"/>
    <property type="match status" value="1"/>
</dbReference>
<dbReference type="SMART" id="SM00098">
    <property type="entry name" value="alkPPc"/>
    <property type="match status" value="1"/>
</dbReference>
<dbReference type="InterPro" id="IPR018299">
    <property type="entry name" value="Alkaline_phosphatase_AS"/>
</dbReference>
<comment type="cofactor">
    <cofactor evidence="8">
        <name>Mg(2+)</name>
        <dbReference type="ChEBI" id="CHEBI:18420"/>
    </cofactor>
    <text evidence="8">Binds 1 Mg(2+) ion.</text>
</comment>
<keyword evidence="3 8" id="KW-0479">Metal-binding</keyword>
<keyword evidence="11" id="KW-1185">Reference proteome</keyword>
<dbReference type="AlphaFoldDB" id="A0A0P0DE10"/>
<evidence type="ECO:0000256" key="2">
    <source>
        <dbReference type="ARBA" id="ARBA00022553"/>
    </source>
</evidence>
<feature type="binding site" evidence="8">
    <location>
        <position position="332"/>
    </location>
    <ligand>
        <name>Zn(2+)</name>
        <dbReference type="ChEBI" id="CHEBI:29105"/>
        <label>2</label>
    </ligand>
</feature>
<evidence type="ECO:0000313" key="11">
    <source>
        <dbReference type="Proteomes" id="UP000057981"/>
    </source>
</evidence>
<comment type="cofactor">
    <cofactor evidence="8">
        <name>Zn(2+)</name>
        <dbReference type="ChEBI" id="CHEBI:29105"/>
    </cofactor>
    <text evidence="8">Binds 2 Zn(2+) ions.</text>
</comment>
<evidence type="ECO:0000256" key="5">
    <source>
        <dbReference type="ARBA" id="ARBA00022833"/>
    </source>
</evidence>
<evidence type="ECO:0000256" key="9">
    <source>
        <dbReference type="RuleBase" id="RU003946"/>
    </source>
</evidence>
<evidence type="ECO:0000256" key="6">
    <source>
        <dbReference type="ARBA" id="ARBA00022842"/>
    </source>
</evidence>